<reference evidence="1 2" key="1">
    <citation type="submission" date="2018-07" db="EMBL/GenBank/DDBJ databases">
        <title>Complete genome sequencing of Ornithinimicrobium sp. AMA3305.</title>
        <authorList>
            <person name="Bae J.-W."/>
        </authorList>
    </citation>
    <scope>NUCLEOTIDE SEQUENCE [LARGE SCALE GENOMIC DNA]</scope>
    <source>
        <strain evidence="1 2">AMA3305</strain>
    </source>
</reference>
<organism evidence="1 2">
    <name type="scientific">Ornithinimicrobium avium</name>
    <dbReference type="NCBI Taxonomy" id="2283195"/>
    <lineage>
        <taxon>Bacteria</taxon>
        <taxon>Bacillati</taxon>
        <taxon>Actinomycetota</taxon>
        <taxon>Actinomycetes</taxon>
        <taxon>Micrococcales</taxon>
        <taxon>Ornithinimicrobiaceae</taxon>
        <taxon>Ornithinimicrobium</taxon>
    </lineage>
</organism>
<proteinExistence type="predicted"/>
<dbReference type="Pfam" id="PF03318">
    <property type="entry name" value="ETX_MTX2"/>
    <property type="match status" value="1"/>
</dbReference>
<sequence>MSDIDVNQRLRSALESQYEKFTDKGQTYWTVVNHTCRGFDTSKVLLRLLAIDYPGLSENVISQPVVLSDNIIRNPSSATVTTNVEYNKSVTDTFGWNVSAGLKLAASAKFQAGVPIIGQAEATTSVEISLSGGVQSSHSEQTTYKSSVQVKVDPHSSVRVKAILTQGKVDALPFRATLQAYGLVGAERAYGGGTAGPSNWNWDWADLDSGGWKDPNFKQHPPVLKDGSARKFVLDGLFSATCGLSTHVVTEDLAEEELANVTSSQVLLAEPGTLVLD</sequence>
<dbReference type="Proteomes" id="UP000253790">
    <property type="component" value="Chromosome"/>
</dbReference>
<gene>
    <name evidence="1" type="ORF">DV701_05390</name>
</gene>
<dbReference type="SUPFAM" id="SSF56973">
    <property type="entry name" value="Aerolisin/ETX pore-forming domain"/>
    <property type="match status" value="1"/>
</dbReference>
<dbReference type="EMBL" id="CP031229">
    <property type="protein sequence ID" value="AXH95626.1"/>
    <property type="molecule type" value="Genomic_DNA"/>
</dbReference>
<evidence type="ECO:0000313" key="2">
    <source>
        <dbReference type="Proteomes" id="UP000253790"/>
    </source>
</evidence>
<dbReference type="InterPro" id="IPR004991">
    <property type="entry name" value="Aerolysin-like"/>
</dbReference>
<keyword evidence="2" id="KW-1185">Reference proteome</keyword>
<accession>A0A345NKR8</accession>
<name>A0A345NKR8_9MICO</name>
<protein>
    <submittedName>
        <fullName evidence="1">Uncharacterized protein</fullName>
    </submittedName>
</protein>
<dbReference type="InterPro" id="IPR053237">
    <property type="entry name" value="Natterin_C"/>
</dbReference>
<dbReference type="PANTHER" id="PTHR39244:SF5">
    <property type="entry name" value="NATTERIN-3-LIKE"/>
    <property type="match status" value="1"/>
</dbReference>
<dbReference type="Gene3D" id="2.170.15.10">
    <property type="entry name" value="Proaerolysin, chain A, domain 3"/>
    <property type="match status" value="1"/>
</dbReference>
<dbReference type="RefSeq" id="WP_114927391.1">
    <property type="nucleotide sequence ID" value="NZ_CP031229.1"/>
</dbReference>
<dbReference type="PANTHER" id="PTHR39244">
    <property type="entry name" value="NATTERIN-4"/>
    <property type="match status" value="1"/>
</dbReference>
<evidence type="ECO:0000313" key="1">
    <source>
        <dbReference type="EMBL" id="AXH95626.1"/>
    </source>
</evidence>
<dbReference type="OrthoDB" id="5186048at2"/>
<dbReference type="AlphaFoldDB" id="A0A345NKR8"/>
<dbReference type="KEGG" id="orn:DV701_05390"/>